<dbReference type="AlphaFoldDB" id="A0A5B7EIX0"/>
<comment type="caution">
    <text evidence="2">The sequence shown here is derived from an EMBL/GenBank/DDBJ whole genome shotgun (WGS) entry which is preliminary data.</text>
</comment>
<accession>A0A5B7EIX0</accession>
<dbReference type="Proteomes" id="UP000324222">
    <property type="component" value="Unassembled WGS sequence"/>
</dbReference>
<reference evidence="2 3" key="1">
    <citation type="submission" date="2019-05" db="EMBL/GenBank/DDBJ databases">
        <title>Another draft genome of Portunus trituberculatus and its Hox gene families provides insights of decapod evolution.</title>
        <authorList>
            <person name="Jeong J.-H."/>
            <person name="Song I."/>
            <person name="Kim S."/>
            <person name="Choi T."/>
            <person name="Kim D."/>
            <person name="Ryu S."/>
            <person name="Kim W."/>
        </authorList>
    </citation>
    <scope>NUCLEOTIDE SEQUENCE [LARGE SCALE GENOMIC DNA]</scope>
    <source>
        <tissue evidence="2">Muscle</tissue>
    </source>
</reference>
<keyword evidence="3" id="KW-1185">Reference proteome</keyword>
<gene>
    <name evidence="2" type="ORF">E2C01_026652</name>
</gene>
<evidence type="ECO:0000256" key="1">
    <source>
        <dbReference type="SAM" id="MobiDB-lite"/>
    </source>
</evidence>
<dbReference type="EMBL" id="VSRR010002803">
    <property type="protein sequence ID" value="MPC33308.1"/>
    <property type="molecule type" value="Genomic_DNA"/>
</dbReference>
<feature type="region of interest" description="Disordered" evidence="1">
    <location>
        <begin position="23"/>
        <end position="61"/>
    </location>
</feature>
<sequence>MLMWRRLCFMEVLQCVRGDEKRQEEQQIDTSRPRLARWAASSGLHGGEGKGRRPGGAGKVKGYRQKVIGGGRRVEVATLSACDLRDNFSSVNQRLFTCLSGNVQASCCGGEKVTSQLRVYAPHSHPDAVIPPERKTKRNHKVTPLGRVNDIFIIAHRHTTASRSIIHLD</sequence>
<proteinExistence type="predicted"/>
<evidence type="ECO:0000313" key="3">
    <source>
        <dbReference type="Proteomes" id="UP000324222"/>
    </source>
</evidence>
<protein>
    <submittedName>
        <fullName evidence="2">Uncharacterized protein</fullName>
    </submittedName>
</protein>
<name>A0A5B7EIX0_PORTR</name>
<organism evidence="2 3">
    <name type="scientific">Portunus trituberculatus</name>
    <name type="common">Swimming crab</name>
    <name type="synonym">Neptunus trituberculatus</name>
    <dbReference type="NCBI Taxonomy" id="210409"/>
    <lineage>
        <taxon>Eukaryota</taxon>
        <taxon>Metazoa</taxon>
        <taxon>Ecdysozoa</taxon>
        <taxon>Arthropoda</taxon>
        <taxon>Crustacea</taxon>
        <taxon>Multicrustacea</taxon>
        <taxon>Malacostraca</taxon>
        <taxon>Eumalacostraca</taxon>
        <taxon>Eucarida</taxon>
        <taxon>Decapoda</taxon>
        <taxon>Pleocyemata</taxon>
        <taxon>Brachyura</taxon>
        <taxon>Eubrachyura</taxon>
        <taxon>Portunoidea</taxon>
        <taxon>Portunidae</taxon>
        <taxon>Portuninae</taxon>
        <taxon>Portunus</taxon>
    </lineage>
</organism>
<evidence type="ECO:0000313" key="2">
    <source>
        <dbReference type="EMBL" id="MPC33308.1"/>
    </source>
</evidence>